<keyword evidence="2" id="KW-1185">Reference proteome</keyword>
<protein>
    <recommendedName>
        <fullName evidence="3">Fibronectin type-III domain-containing protein</fullName>
    </recommendedName>
</protein>
<dbReference type="InterPro" id="IPR036116">
    <property type="entry name" value="FN3_sf"/>
</dbReference>
<dbReference type="PROSITE" id="PS51257">
    <property type="entry name" value="PROKAR_LIPOPROTEIN"/>
    <property type="match status" value="1"/>
</dbReference>
<evidence type="ECO:0008006" key="3">
    <source>
        <dbReference type="Google" id="ProtNLM"/>
    </source>
</evidence>
<comment type="caution">
    <text evidence="1">The sequence shown here is derived from an EMBL/GenBank/DDBJ whole genome shotgun (WGS) entry which is preliminary data.</text>
</comment>
<proteinExistence type="predicted"/>
<evidence type="ECO:0000313" key="1">
    <source>
        <dbReference type="EMBL" id="MDT0605850.1"/>
    </source>
</evidence>
<dbReference type="EMBL" id="JAVRHR010000001">
    <property type="protein sequence ID" value="MDT0605850.1"/>
    <property type="molecule type" value="Genomic_DNA"/>
</dbReference>
<dbReference type="SUPFAM" id="SSF49265">
    <property type="entry name" value="Fibronectin type III"/>
    <property type="match status" value="1"/>
</dbReference>
<accession>A0ABU3A7I2</accession>
<gene>
    <name evidence="1" type="ORF">RM706_02360</name>
</gene>
<dbReference type="InterPro" id="IPR013783">
    <property type="entry name" value="Ig-like_fold"/>
</dbReference>
<evidence type="ECO:0000313" key="2">
    <source>
        <dbReference type="Proteomes" id="UP001255246"/>
    </source>
</evidence>
<dbReference type="RefSeq" id="WP_311349416.1">
    <property type="nucleotide sequence ID" value="NZ_JAVRHR010000001.1"/>
</dbReference>
<dbReference type="Gene3D" id="2.60.40.10">
    <property type="entry name" value="Immunoglobulins"/>
    <property type="match status" value="1"/>
</dbReference>
<dbReference type="Proteomes" id="UP001255246">
    <property type="component" value="Unassembled WGS sequence"/>
</dbReference>
<reference evidence="1 2" key="1">
    <citation type="submission" date="2023-09" db="EMBL/GenBank/DDBJ databases">
        <authorList>
            <person name="Rey-Velasco X."/>
        </authorList>
    </citation>
    <scope>NUCLEOTIDE SEQUENCE [LARGE SCALE GENOMIC DNA]</scope>
    <source>
        <strain evidence="1 2">F388</strain>
    </source>
</reference>
<organism evidence="1 2">
    <name type="scientific">Croceitalea rosinachiae</name>
    <dbReference type="NCBI Taxonomy" id="3075596"/>
    <lineage>
        <taxon>Bacteria</taxon>
        <taxon>Pseudomonadati</taxon>
        <taxon>Bacteroidota</taxon>
        <taxon>Flavobacteriia</taxon>
        <taxon>Flavobacteriales</taxon>
        <taxon>Flavobacteriaceae</taxon>
        <taxon>Croceitalea</taxon>
    </lineage>
</organism>
<name>A0ABU3A7I2_9FLAO</name>
<sequence>MKRVLYTILLVLFISCGNDDGPPPSPEGALLIFPDENSECTTGISVNEELSQVTFEWMPAKNADLYTLTVINLNTNAPQAITSASTSVALSIEKGAPFSWSVTSSNTGSDLTATSDNWLFYNSGSQTTYAPFPAQLIVPKSGATVQKNSANEVSLEWFGADVEDDIEQFEVYFSEQNPPNALLVSTNGQVLETNVTVISGTTYYWKVITTDAEGNSSDSGVFDFKVL</sequence>